<sequence length="166" mass="19201">MEVESCDGTKGTHSKILKCLKVLIDSRQEAGKAFDDAARLTEVHFRELHEAIILYDQAAKCYIKINYKNALICYHKIIDLLLGQFFDIRNRDEFYNKGDELRMEHKISHVCVITKFDVCEYENDMKKAKAVRAKLCAGTASEPINSLICLYEIINQPKKQKRKLDN</sequence>
<dbReference type="InterPro" id="IPR011990">
    <property type="entry name" value="TPR-like_helical_dom_sf"/>
</dbReference>
<protein>
    <submittedName>
        <fullName evidence="1">Uncharacterized protein</fullName>
    </submittedName>
</protein>
<proteinExistence type="predicted"/>
<dbReference type="EMBL" id="JWZT01000170">
    <property type="protein sequence ID" value="KII74907.1"/>
    <property type="molecule type" value="Genomic_DNA"/>
</dbReference>
<evidence type="ECO:0000313" key="2">
    <source>
        <dbReference type="Proteomes" id="UP000031668"/>
    </source>
</evidence>
<dbReference type="SUPFAM" id="SSF48452">
    <property type="entry name" value="TPR-like"/>
    <property type="match status" value="1"/>
</dbReference>
<reference evidence="1 2" key="1">
    <citation type="journal article" date="2014" name="Genome Biol. Evol.">
        <title>The genome of the myxosporean Thelohanellus kitauei shows adaptations to nutrient acquisition within its fish host.</title>
        <authorList>
            <person name="Yang Y."/>
            <person name="Xiong J."/>
            <person name="Zhou Z."/>
            <person name="Huo F."/>
            <person name="Miao W."/>
            <person name="Ran C."/>
            <person name="Liu Y."/>
            <person name="Zhang J."/>
            <person name="Feng J."/>
            <person name="Wang M."/>
            <person name="Wang M."/>
            <person name="Wang L."/>
            <person name="Yao B."/>
        </authorList>
    </citation>
    <scope>NUCLEOTIDE SEQUENCE [LARGE SCALE GENOMIC DNA]</scope>
    <source>
        <strain evidence="1">Wuqing</strain>
    </source>
</reference>
<name>A0A0C2NLJ1_THEKT</name>
<dbReference type="Proteomes" id="UP000031668">
    <property type="component" value="Unassembled WGS sequence"/>
</dbReference>
<keyword evidence="2" id="KW-1185">Reference proteome</keyword>
<dbReference type="AlphaFoldDB" id="A0A0C2NLJ1"/>
<evidence type="ECO:0000313" key="1">
    <source>
        <dbReference type="EMBL" id="KII74907.1"/>
    </source>
</evidence>
<comment type="caution">
    <text evidence="1">The sequence shown here is derived from an EMBL/GenBank/DDBJ whole genome shotgun (WGS) entry which is preliminary data.</text>
</comment>
<organism evidence="1 2">
    <name type="scientific">Thelohanellus kitauei</name>
    <name type="common">Myxosporean</name>
    <dbReference type="NCBI Taxonomy" id="669202"/>
    <lineage>
        <taxon>Eukaryota</taxon>
        <taxon>Metazoa</taxon>
        <taxon>Cnidaria</taxon>
        <taxon>Myxozoa</taxon>
        <taxon>Myxosporea</taxon>
        <taxon>Bivalvulida</taxon>
        <taxon>Platysporina</taxon>
        <taxon>Myxobolidae</taxon>
        <taxon>Thelohanellus</taxon>
    </lineage>
</organism>
<accession>A0A0C2NLJ1</accession>
<gene>
    <name evidence="1" type="ORF">RF11_07419</name>
</gene>